<dbReference type="AlphaFoldDB" id="A0A174P7M4"/>
<reference evidence="1 3" key="1">
    <citation type="submission" date="2015-09" db="EMBL/GenBank/DDBJ databases">
        <authorList>
            <consortium name="Pathogen Informatics"/>
        </authorList>
    </citation>
    <scope>NUCLEOTIDE SEQUENCE [LARGE SCALE GENOMIC DNA]</scope>
    <source>
        <strain evidence="1 3">2789STDY5834939</strain>
    </source>
</reference>
<evidence type="ECO:0000313" key="3">
    <source>
        <dbReference type="Proteomes" id="UP000095765"/>
    </source>
</evidence>
<reference evidence="2 4" key="2">
    <citation type="submission" date="2018-08" db="EMBL/GenBank/DDBJ databases">
        <title>A genome reference for cultivated species of the human gut microbiota.</title>
        <authorList>
            <person name="Zou Y."/>
            <person name="Xue W."/>
            <person name="Luo G."/>
        </authorList>
    </citation>
    <scope>NUCLEOTIDE SEQUENCE [LARGE SCALE GENOMIC DNA]</scope>
    <source>
        <strain evidence="2 4">TF05-12AC</strain>
    </source>
</reference>
<dbReference type="OrthoDB" id="9795204at2"/>
<dbReference type="Proteomes" id="UP000260828">
    <property type="component" value="Unassembled WGS sequence"/>
</dbReference>
<sequence length="207" mass="23195">MYTCARCSIHACSEEHPQQMPKNCPMHQHALLSEALEQYQSPENHNFYIKASEIEAIGYGQWVRLRETVELCKSMGYRRIGMAFCRGLRNEAKVIDGLLRRHGFEVVSVICKTGGISKEKAGIPESGKLKPNQFEPMCNPIAQARLLNEQNTQFNIAVGLCVGHDSLFYKYSDALVTTLIAKDRVLAHNPAGAVYCAEGYFKAKLEP</sequence>
<dbReference type="EMBL" id="CZBE01000007">
    <property type="protein sequence ID" value="CUP56943.1"/>
    <property type="molecule type" value="Genomic_DNA"/>
</dbReference>
<gene>
    <name evidence="2" type="ORF">DXC40_02150</name>
    <name evidence="1" type="ORF">ERS852551_01216</name>
</gene>
<dbReference type="InterPro" id="IPR014997">
    <property type="entry name" value="DUF1847"/>
</dbReference>
<dbReference type="Pfam" id="PF08901">
    <property type="entry name" value="DUF1847"/>
    <property type="match status" value="1"/>
</dbReference>
<proteinExistence type="predicted"/>
<name>A0A174P7M4_9FIRM</name>
<evidence type="ECO:0000313" key="2">
    <source>
        <dbReference type="EMBL" id="RGE69886.1"/>
    </source>
</evidence>
<dbReference type="Proteomes" id="UP000095765">
    <property type="component" value="Unassembled WGS sequence"/>
</dbReference>
<accession>A0A174P7M4</accession>
<evidence type="ECO:0000313" key="4">
    <source>
        <dbReference type="Proteomes" id="UP000260828"/>
    </source>
</evidence>
<dbReference type="EMBL" id="QVME01000001">
    <property type="protein sequence ID" value="RGE69886.1"/>
    <property type="molecule type" value="Genomic_DNA"/>
</dbReference>
<evidence type="ECO:0000313" key="1">
    <source>
        <dbReference type="EMBL" id="CUP56943.1"/>
    </source>
</evidence>
<organism evidence="1 3">
    <name type="scientific">Anaerotruncus colihominis</name>
    <dbReference type="NCBI Taxonomy" id="169435"/>
    <lineage>
        <taxon>Bacteria</taxon>
        <taxon>Bacillati</taxon>
        <taxon>Bacillota</taxon>
        <taxon>Clostridia</taxon>
        <taxon>Eubacteriales</taxon>
        <taxon>Oscillospiraceae</taxon>
        <taxon>Anaerotruncus</taxon>
    </lineage>
</organism>
<protein>
    <submittedName>
        <fullName evidence="2">DUF1847 domain-containing protein</fullName>
    </submittedName>
    <submittedName>
        <fullName evidence="1">Uncharacterized metal-binding protein conserved in archaea</fullName>
    </submittedName>
</protein>